<keyword evidence="2" id="KW-0449">Lipoprotein</keyword>
<dbReference type="InterPro" id="IPR010131">
    <property type="entry name" value="MdtP/NodT-like"/>
</dbReference>
<dbReference type="PANTHER" id="PTHR30203">
    <property type="entry name" value="OUTER MEMBRANE CATION EFFLUX PROTEIN"/>
    <property type="match status" value="1"/>
</dbReference>
<evidence type="ECO:0000313" key="5">
    <source>
        <dbReference type="Proteomes" id="UP000605099"/>
    </source>
</evidence>
<dbReference type="Proteomes" id="UP000605099">
    <property type="component" value="Unassembled WGS sequence"/>
</dbReference>
<gene>
    <name evidence="4" type="ORF">GCM10011349_05580</name>
</gene>
<keyword evidence="2" id="KW-0812">Transmembrane</keyword>
<dbReference type="SUPFAM" id="SSF56954">
    <property type="entry name" value="Outer membrane efflux proteins (OEP)"/>
    <property type="match status" value="1"/>
</dbReference>
<feature type="coiled-coil region" evidence="3">
    <location>
        <begin position="71"/>
        <end position="105"/>
    </location>
</feature>
<organism evidence="4 5">
    <name type="scientific">Novosphingobium indicum</name>
    <dbReference type="NCBI Taxonomy" id="462949"/>
    <lineage>
        <taxon>Bacteria</taxon>
        <taxon>Pseudomonadati</taxon>
        <taxon>Pseudomonadota</taxon>
        <taxon>Alphaproteobacteria</taxon>
        <taxon>Sphingomonadales</taxon>
        <taxon>Sphingomonadaceae</taxon>
        <taxon>Novosphingobium</taxon>
    </lineage>
</organism>
<dbReference type="EMBL" id="BMLK01000002">
    <property type="protein sequence ID" value="GGN42476.1"/>
    <property type="molecule type" value="Genomic_DNA"/>
</dbReference>
<evidence type="ECO:0000256" key="2">
    <source>
        <dbReference type="RuleBase" id="RU362097"/>
    </source>
</evidence>
<reference evidence="5" key="1">
    <citation type="journal article" date="2019" name="Int. J. Syst. Evol. Microbiol.">
        <title>The Global Catalogue of Microorganisms (GCM) 10K type strain sequencing project: providing services to taxonomists for standard genome sequencing and annotation.</title>
        <authorList>
            <consortium name="The Broad Institute Genomics Platform"/>
            <consortium name="The Broad Institute Genome Sequencing Center for Infectious Disease"/>
            <person name="Wu L."/>
            <person name="Ma J."/>
        </authorList>
    </citation>
    <scope>NUCLEOTIDE SEQUENCE [LARGE SCALE GENOMIC DNA]</scope>
    <source>
        <strain evidence="5">CGMCC 1.6784</strain>
    </source>
</reference>
<feature type="chain" id="PRO_5045001025" evidence="2">
    <location>
        <begin position="25"/>
        <end position="481"/>
    </location>
</feature>
<protein>
    <submittedName>
        <fullName evidence="4">Outer membrane efflux protein</fullName>
    </submittedName>
</protein>
<dbReference type="PROSITE" id="PS51257">
    <property type="entry name" value="PROKAR_LIPOPROTEIN"/>
    <property type="match status" value="1"/>
</dbReference>
<accession>A0ABQ2J9M5</accession>
<evidence type="ECO:0000313" key="4">
    <source>
        <dbReference type="EMBL" id="GGN42476.1"/>
    </source>
</evidence>
<comment type="similarity">
    <text evidence="1 2">Belongs to the outer membrane factor (OMF) (TC 1.B.17) family.</text>
</comment>
<keyword evidence="2" id="KW-0732">Signal</keyword>
<comment type="subcellular location">
    <subcellularLocation>
        <location evidence="2">Cell membrane</location>
        <topology evidence="2">Lipid-anchor</topology>
    </subcellularLocation>
</comment>
<dbReference type="Gene3D" id="1.20.1600.10">
    <property type="entry name" value="Outer membrane efflux proteins (OEP)"/>
    <property type="match status" value="1"/>
</dbReference>
<dbReference type="RefSeq" id="WP_188818030.1">
    <property type="nucleotide sequence ID" value="NZ_BMLK01000002.1"/>
</dbReference>
<keyword evidence="2" id="KW-0472">Membrane</keyword>
<keyword evidence="3" id="KW-0175">Coiled coil</keyword>
<name>A0ABQ2J9M5_9SPHN</name>
<comment type="caution">
    <text evidence="4">The sequence shown here is derived from an EMBL/GenBank/DDBJ whole genome shotgun (WGS) entry which is preliminary data.</text>
</comment>
<evidence type="ECO:0000256" key="1">
    <source>
        <dbReference type="ARBA" id="ARBA00007613"/>
    </source>
</evidence>
<keyword evidence="5" id="KW-1185">Reference proteome</keyword>
<dbReference type="NCBIfam" id="TIGR01845">
    <property type="entry name" value="outer_NodT"/>
    <property type="match status" value="1"/>
</dbReference>
<dbReference type="Gene3D" id="2.20.200.10">
    <property type="entry name" value="Outer membrane efflux proteins (OEP)"/>
    <property type="match status" value="1"/>
</dbReference>
<dbReference type="InterPro" id="IPR003423">
    <property type="entry name" value="OMP_efflux"/>
</dbReference>
<evidence type="ECO:0000256" key="3">
    <source>
        <dbReference type="SAM" id="Coils"/>
    </source>
</evidence>
<proteinExistence type="inferred from homology"/>
<keyword evidence="2" id="KW-1134">Transmembrane beta strand</keyword>
<sequence>MRTGNILSSAALALALVLAGCATAGPDYAPPQNAAANAPSAQGAFLSAQGPAFESAPLPDHWWHLFEDPRLDQLVEQALTANADLREADANLRRADALVREAAGQRALSTTASANAGLERDYSPVSARTNMPGVGTYALGLSLSYPLDLNGKLRRAIEASEADRDEVQAARDAVRISVAAATTRAYAEVCAANYQIATVRQVVTLQQKTLDATERLQKGGRGTAFDVSRARTAVETSKASLPELVAARRNALYLLSTLLGRPPADYPRDVEDCATLPRLTLPMPVGDGAALIRRRPDIRQAERTIAADTARIGVATADLYPQVSIGGGLISSGKLSGIGSSHSFGFSLGPLLSWSFPNRPFVKARIDAADAQVEADIARFDSVVLDALRGTETALETYARGRDRAQALDRAAASAQLSADQAGKLFRFGRSDFLSLLSAQGALASARVNQAQAEAALVDRQIAVFLALGGGWQQAPANGAS</sequence>
<feature type="signal peptide" evidence="2">
    <location>
        <begin position="1"/>
        <end position="24"/>
    </location>
</feature>
<dbReference type="PANTHER" id="PTHR30203:SF21">
    <property type="entry name" value="OUTER MEMBRANE COMPONENT OF MULTIDRUG EFFLUX PUMP-RELATED"/>
    <property type="match status" value="1"/>
</dbReference>
<keyword evidence="2" id="KW-0564">Palmitate</keyword>
<dbReference type="Pfam" id="PF02321">
    <property type="entry name" value="OEP"/>
    <property type="match status" value="2"/>
</dbReference>